<evidence type="ECO:0000256" key="2">
    <source>
        <dbReference type="ARBA" id="ARBA00022695"/>
    </source>
</evidence>
<evidence type="ECO:0000313" key="8">
    <source>
        <dbReference type="EMBL" id="OMJ14326.1"/>
    </source>
</evidence>
<gene>
    <name evidence="8" type="ORF">AYI70_g7950</name>
</gene>
<dbReference type="STRING" id="133412.A0A1R1XI92"/>
<evidence type="ECO:0000259" key="7">
    <source>
        <dbReference type="Pfam" id="PF17917"/>
    </source>
</evidence>
<comment type="caution">
    <text evidence="8">The sequence shown here is derived from an EMBL/GenBank/DDBJ whole genome shotgun (WGS) entry which is preliminary data.</text>
</comment>
<accession>A0A1R1XI92</accession>
<keyword evidence="9" id="KW-1185">Reference proteome</keyword>
<dbReference type="Proteomes" id="UP000187283">
    <property type="component" value="Unassembled WGS sequence"/>
</dbReference>
<feature type="domain" description="Reverse transcriptase RNase H-like" evidence="7">
    <location>
        <begin position="36"/>
        <end position="80"/>
    </location>
</feature>
<evidence type="ECO:0000256" key="4">
    <source>
        <dbReference type="ARBA" id="ARBA00022759"/>
    </source>
</evidence>
<sequence length="259" mass="29740">MLYLTNRAARYVIRQLIIPGVDWMNQKRSPRCRYGFYKVHHYVYGSCTELHTDHCALITSLENEDPRGRIARWNSALQAYDYTIRHIKSLDNGLTGALSRDFLDEEGDVREINIITRSQGPPKRTIRRLGKLDVLSCDSDEFDYSDNDSLSDENLNILDDDNQSQNENFESIVDMPQTQQIPNSSTLPTKETHLRHQNLDEKSNIIISTIQDVSPISSQDSDIFTRPMNSRDNQLSNDISFNVIEQLEHEVMTSSNSIG</sequence>
<evidence type="ECO:0000313" key="9">
    <source>
        <dbReference type="Proteomes" id="UP000187283"/>
    </source>
</evidence>
<keyword evidence="6" id="KW-0695">RNA-directed DNA polymerase</keyword>
<name>A0A1R1XI92_9FUNG</name>
<organism evidence="8 9">
    <name type="scientific">Smittium culicis</name>
    <dbReference type="NCBI Taxonomy" id="133412"/>
    <lineage>
        <taxon>Eukaryota</taxon>
        <taxon>Fungi</taxon>
        <taxon>Fungi incertae sedis</taxon>
        <taxon>Zoopagomycota</taxon>
        <taxon>Kickxellomycotina</taxon>
        <taxon>Harpellomycetes</taxon>
        <taxon>Harpellales</taxon>
        <taxon>Legeriomycetaceae</taxon>
        <taxon>Smittium</taxon>
    </lineage>
</organism>
<keyword evidence="1" id="KW-0808">Transferase</keyword>
<dbReference type="GO" id="GO:0004519">
    <property type="term" value="F:endonuclease activity"/>
    <property type="evidence" value="ECO:0007669"/>
    <property type="project" value="UniProtKB-KW"/>
</dbReference>
<evidence type="ECO:0000256" key="5">
    <source>
        <dbReference type="ARBA" id="ARBA00022801"/>
    </source>
</evidence>
<dbReference type="GO" id="GO:0003964">
    <property type="term" value="F:RNA-directed DNA polymerase activity"/>
    <property type="evidence" value="ECO:0007669"/>
    <property type="project" value="UniProtKB-KW"/>
</dbReference>
<dbReference type="Pfam" id="PF17917">
    <property type="entry name" value="RT_RNaseH"/>
    <property type="match status" value="1"/>
</dbReference>
<keyword evidence="5" id="KW-0378">Hydrolase</keyword>
<dbReference type="AlphaFoldDB" id="A0A1R1XI92"/>
<dbReference type="InterPro" id="IPR041373">
    <property type="entry name" value="RT_RNaseH"/>
</dbReference>
<evidence type="ECO:0000256" key="1">
    <source>
        <dbReference type="ARBA" id="ARBA00022679"/>
    </source>
</evidence>
<dbReference type="GO" id="GO:0016787">
    <property type="term" value="F:hydrolase activity"/>
    <property type="evidence" value="ECO:0007669"/>
    <property type="project" value="UniProtKB-KW"/>
</dbReference>
<proteinExistence type="predicted"/>
<protein>
    <recommendedName>
        <fullName evidence="7">Reverse transcriptase RNase H-like domain-containing protein</fullName>
    </recommendedName>
</protein>
<keyword evidence="2" id="KW-0548">Nucleotidyltransferase</keyword>
<evidence type="ECO:0000256" key="6">
    <source>
        <dbReference type="ARBA" id="ARBA00022918"/>
    </source>
</evidence>
<keyword evidence="3" id="KW-0540">Nuclease</keyword>
<keyword evidence="4" id="KW-0255">Endonuclease</keyword>
<evidence type="ECO:0000256" key="3">
    <source>
        <dbReference type="ARBA" id="ARBA00022722"/>
    </source>
</evidence>
<dbReference type="OrthoDB" id="5550292at2759"/>
<reference evidence="8 9" key="1">
    <citation type="submission" date="2017-01" db="EMBL/GenBank/DDBJ databases">
        <authorList>
            <person name="Mah S.A."/>
            <person name="Swanson W.J."/>
            <person name="Moy G.W."/>
            <person name="Vacquier V.D."/>
        </authorList>
    </citation>
    <scope>NUCLEOTIDE SEQUENCE [LARGE SCALE GENOMIC DNA]</scope>
    <source>
        <strain evidence="8 9">GSMNP</strain>
    </source>
</reference>
<dbReference type="EMBL" id="LSSN01003112">
    <property type="protein sequence ID" value="OMJ14326.1"/>
    <property type="molecule type" value="Genomic_DNA"/>
</dbReference>